<comment type="caution">
    <text evidence="2">The sequence shown here is derived from an EMBL/GenBank/DDBJ whole genome shotgun (WGS) entry which is preliminary data.</text>
</comment>
<evidence type="ECO:0000313" key="3">
    <source>
        <dbReference type="Proteomes" id="UP000249099"/>
    </source>
</evidence>
<dbReference type="RefSeq" id="WP_112790583.1">
    <property type="nucleotide sequence ID" value="NZ_NAQV01000058.1"/>
</dbReference>
<evidence type="ECO:0000313" key="2">
    <source>
        <dbReference type="EMBL" id="RAN61381.1"/>
    </source>
</evidence>
<dbReference type="EMBL" id="NAQV01000058">
    <property type="protein sequence ID" value="RAN61381.1"/>
    <property type="molecule type" value="Genomic_DNA"/>
</dbReference>
<accession>A0A328KHQ9</accession>
<organism evidence="2 3">
    <name type="scientific">Dolosigranulum pigrum</name>
    <dbReference type="NCBI Taxonomy" id="29394"/>
    <lineage>
        <taxon>Bacteria</taxon>
        <taxon>Bacillati</taxon>
        <taxon>Bacillota</taxon>
        <taxon>Bacilli</taxon>
        <taxon>Lactobacillales</taxon>
        <taxon>Carnobacteriaceae</taxon>
        <taxon>Dolosigranulum</taxon>
    </lineage>
</organism>
<proteinExistence type="predicted"/>
<reference evidence="2 3" key="1">
    <citation type="submission" date="2017-03" db="EMBL/GenBank/DDBJ databases">
        <title>wgs assembly of Dolosigranulum pigrum KPL CDC strains.</title>
        <authorList>
            <person name="Brugger S.D."/>
            <person name="Pettigrew M."/>
            <person name="Kong Y."/>
            <person name="Lemon K.P."/>
        </authorList>
    </citation>
    <scope>NUCLEOTIDE SEQUENCE [LARGE SCALE GENOMIC DNA]</scope>
    <source>
        <strain evidence="2 3">KPL1931_CDC4294-98</strain>
    </source>
</reference>
<sequence length="402" mass="45886">MAENEQPYSELKGGTARFKITGRVKIDEDSLPGAQQKEGSTWRHVNSSFRVQTDEGNSIYVRIWGGYKTDNPILYKFSADRSEGMIKVKWDSRKEPSVLEKVSNASLLRATLEKDESGKRITKEFLSEIDFEEYLQEHLHDNQLVTLTGDVEYSEYQGEVQRRFNLRNVYMAEPYEKDGETIEPQQESLLYQTYIVDSDSVSRRANKELEDNGETTINAFVPQYVSSANIGGKYRELKKTVPYPQGLVIRVKKKSDGTDDLELKQKLVEKVFGVSRGTVREVTTSNKIIEGYNESTVDNLEDVMNPELRELVELGIMTEEEIKEQTSIRGNKISEIEYKGVSTRKNPDTGEVRPAIFDDKYTEEALVSPIAKLEDEVLDGDYEDSYDDDDTVSEDDLEAFFG</sequence>
<name>A0A328KHQ9_9LACT</name>
<dbReference type="AlphaFoldDB" id="A0A328KHQ9"/>
<evidence type="ECO:0000256" key="1">
    <source>
        <dbReference type="SAM" id="MobiDB-lite"/>
    </source>
</evidence>
<protein>
    <submittedName>
        <fullName evidence="2">Uncharacterized protein</fullName>
    </submittedName>
</protein>
<dbReference type="Proteomes" id="UP000249099">
    <property type="component" value="Unassembled WGS sequence"/>
</dbReference>
<feature type="region of interest" description="Disordered" evidence="1">
    <location>
        <begin position="380"/>
        <end position="402"/>
    </location>
</feature>
<gene>
    <name evidence="2" type="ORF">B8A44_09470</name>
</gene>